<organism evidence="2 3">
    <name type="scientific">Bradyrhizobium vignae</name>
    <dbReference type="NCBI Taxonomy" id="1549949"/>
    <lineage>
        <taxon>Bacteria</taxon>
        <taxon>Pseudomonadati</taxon>
        <taxon>Pseudomonadota</taxon>
        <taxon>Alphaproteobacteria</taxon>
        <taxon>Hyphomicrobiales</taxon>
        <taxon>Nitrobacteraceae</taxon>
        <taxon>Bradyrhizobium</taxon>
    </lineage>
</organism>
<evidence type="ECO:0000313" key="2">
    <source>
        <dbReference type="EMBL" id="SPP94446.1"/>
    </source>
</evidence>
<dbReference type="AlphaFoldDB" id="A0A2U3PZA4"/>
<dbReference type="EMBL" id="LS398110">
    <property type="protein sequence ID" value="SPP94446.1"/>
    <property type="molecule type" value="Genomic_DNA"/>
</dbReference>
<feature type="region of interest" description="Disordered" evidence="1">
    <location>
        <begin position="53"/>
        <end position="75"/>
    </location>
</feature>
<gene>
    <name evidence="2" type="ORF">BRAD3257_3417</name>
</gene>
<dbReference type="KEGG" id="bvz:BRAD3257_3417"/>
<reference evidence="2 3" key="1">
    <citation type="submission" date="2018-03" db="EMBL/GenBank/DDBJ databases">
        <authorList>
            <person name="Gully D."/>
        </authorList>
    </citation>
    <scope>NUCLEOTIDE SEQUENCE [LARGE SCALE GENOMIC DNA]</scope>
    <source>
        <strain evidence="2">ORS3257</strain>
    </source>
</reference>
<evidence type="ECO:0000313" key="3">
    <source>
        <dbReference type="Proteomes" id="UP000246085"/>
    </source>
</evidence>
<protein>
    <submittedName>
        <fullName evidence="2">Uncharacterized protein</fullName>
    </submittedName>
</protein>
<sequence length="75" mass="8236">MDDGCVRQTAKFVDELAHCDDRGVVDDPVMILTHGDLLLHSTTNRGWIASVPSHSAHLRAPPRSRNPSAPLLDPR</sequence>
<proteinExistence type="predicted"/>
<accession>A0A2U3PZA4</accession>
<feature type="compositionally biased region" description="Low complexity" evidence="1">
    <location>
        <begin position="63"/>
        <end position="75"/>
    </location>
</feature>
<dbReference type="Proteomes" id="UP000246085">
    <property type="component" value="Chromosome BRAD3257"/>
</dbReference>
<name>A0A2U3PZA4_9BRAD</name>
<evidence type="ECO:0000256" key="1">
    <source>
        <dbReference type="SAM" id="MobiDB-lite"/>
    </source>
</evidence>